<accession>A0A1Y1WF77</accession>
<sequence length="89" mass="10017">MLCNKRYLVTFFLFEQWRAVAAMSMSKGNKLVVHKNRKGAQTEIPIPDRPVALCAGRGRTGWVRVSPGKPDGVWSRLGISTAMDSRLWL</sequence>
<organism evidence="2 3">
    <name type="scientific">Linderina pennispora</name>
    <dbReference type="NCBI Taxonomy" id="61395"/>
    <lineage>
        <taxon>Eukaryota</taxon>
        <taxon>Fungi</taxon>
        <taxon>Fungi incertae sedis</taxon>
        <taxon>Zoopagomycota</taxon>
        <taxon>Kickxellomycotina</taxon>
        <taxon>Kickxellomycetes</taxon>
        <taxon>Kickxellales</taxon>
        <taxon>Kickxellaceae</taxon>
        <taxon>Linderina</taxon>
    </lineage>
</organism>
<evidence type="ECO:0008006" key="4">
    <source>
        <dbReference type="Google" id="ProtNLM"/>
    </source>
</evidence>
<dbReference type="EMBL" id="MCFD01000003">
    <property type="protein sequence ID" value="ORX71896.1"/>
    <property type="molecule type" value="Genomic_DNA"/>
</dbReference>
<evidence type="ECO:0000313" key="2">
    <source>
        <dbReference type="EMBL" id="ORX71896.1"/>
    </source>
</evidence>
<feature type="chain" id="PRO_5013367759" description="Secreted protein" evidence="1">
    <location>
        <begin position="23"/>
        <end position="89"/>
    </location>
</feature>
<gene>
    <name evidence="2" type="ORF">DL89DRAFT_103240</name>
</gene>
<dbReference type="AlphaFoldDB" id="A0A1Y1WF77"/>
<keyword evidence="3" id="KW-1185">Reference proteome</keyword>
<comment type="caution">
    <text evidence="2">The sequence shown here is derived from an EMBL/GenBank/DDBJ whole genome shotgun (WGS) entry which is preliminary data.</text>
</comment>
<dbReference type="RefSeq" id="XP_040745320.1">
    <property type="nucleotide sequence ID" value="XM_040883018.1"/>
</dbReference>
<evidence type="ECO:0000313" key="3">
    <source>
        <dbReference type="Proteomes" id="UP000193922"/>
    </source>
</evidence>
<name>A0A1Y1WF77_9FUNG</name>
<dbReference type="GeneID" id="63799666"/>
<protein>
    <recommendedName>
        <fullName evidence="4">Secreted protein</fullName>
    </recommendedName>
</protein>
<keyword evidence="1" id="KW-0732">Signal</keyword>
<feature type="signal peptide" evidence="1">
    <location>
        <begin position="1"/>
        <end position="22"/>
    </location>
</feature>
<dbReference type="Proteomes" id="UP000193922">
    <property type="component" value="Unassembled WGS sequence"/>
</dbReference>
<evidence type="ECO:0000256" key="1">
    <source>
        <dbReference type="SAM" id="SignalP"/>
    </source>
</evidence>
<reference evidence="2 3" key="1">
    <citation type="submission" date="2016-07" db="EMBL/GenBank/DDBJ databases">
        <title>Pervasive Adenine N6-methylation of Active Genes in Fungi.</title>
        <authorList>
            <consortium name="DOE Joint Genome Institute"/>
            <person name="Mondo S.J."/>
            <person name="Dannebaum R.O."/>
            <person name="Kuo R.C."/>
            <person name="Labutti K."/>
            <person name="Haridas S."/>
            <person name="Kuo A."/>
            <person name="Salamov A."/>
            <person name="Ahrendt S.R."/>
            <person name="Lipzen A."/>
            <person name="Sullivan W."/>
            <person name="Andreopoulos W.B."/>
            <person name="Clum A."/>
            <person name="Lindquist E."/>
            <person name="Daum C."/>
            <person name="Ramamoorthy G.K."/>
            <person name="Gryganskyi A."/>
            <person name="Culley D."/>
            <person name="Magnuson J.K."/>
            <person name="James T.Y."/>
            <person name="O'Malley M.A."/>
            <person name="Stajich J.E."/>
            <person name="Spatafora J.W."/>
            <person name="Visel A."/>
            <person name="Grigoriev I.V."/>
        </authorList>
    </citation>
    <scope>NUCLEOTIDE SEQUENCE [LARGE SCALE GENOMIC DNA]</scope>
    <source>
        <strain evidence="2 3">ATCC 12442</strain>
    </source>
</reference>
<proteinExistence type="predicted"/>